<keyword evidence="7 14" id="KW-0418">Kinase</keyword>
<keyword evidence="10 11" id="KW-0472">Membrane</keyword>
<evidence type="ECO:0000256" key="1">
    <source>
        <dbReference type="ARBA" id="ARBA00000085"/>
    </source>
</evidence>
<dbReference type="SMART" id="SM00304">
    <property type="entry name" value="HAMP"/>
    <property type="match status" value="1"/>
</dbReference>
<protein>
    <recommendedName>
        <fullName evidence="3">histidine kinase</fullName>
        <ecNumber evidence="3">2.7.13.3</ecNumber>
    </recommendedName>
</protein>
<evidence type="ECO:0000256" key="8">
    <source>
        <dbReference type="ARBA" id="ARBA00022989"/>
    </source>
</evidence>
<organism evidence="14 15">
    <name type="scientific">Marinomonas phaeophyticola</name>
    <dbReference type="NCBI Taxonomy" id="3004091"/>
    <lineage>
        <taxon>Bacteria</taxon>
        <taxon>Pseudomonadati</taxon>
        <taxon>Pseudomonadota</taxon>
        <taxon>Gammaproteobacteria</taxon>
        <taxon>Oceanospirillales</taxon>
        <taxon>Oceanospirillaceae</taxon>
        <taxon>Marinomonas</taxon>
    </lineage>
</organism>
<dbReference type="EC" id="2.7.13.3" evidence="3"/>
<evidence type="ECO:0000256" key="6">
    <source>
        <dbReference type="ARBA" id="ARBA00022692"/>
    </source>
</evidence>
<dbReference type="SUPFAM" id="SSF55874">
    <property type="entry name" value="ATPase domain of HSP90 chaperone/DNA topoisomerase II/histidine kinase"/>
    <property type="match status" value="1"/>
</dbReference>
<evidence type="ECO:0000256" key="10">
    <source>
        <dbReference type="ARBA" id="ARBA00023136"/>
    </source>
</evidence>
<evidence type="ECO:0000256" key="9">
    <source>
        <dbReference type="ARBA" id="ARBA00023012"/>
    </source>
</evidence>
<keyword evidence="4" id="KW-0597">Phosphoprotein</keyword>
<dbReference type="SUPFAM" id="SSF47384">
    <property type="entry name" value="Homodimeric domain of signal transducing histidine kinase"/>
    <property type="match status" value="1"/>
</dbReference>
<dbReference type="Gene3D" id="1.10.287.130">
    <property type="match status" value="1"/>
</dbReference>
<evidence type="ECO:0000256" key="11">
    <source>
        <dbReference type="SAM" id="Phobius"/>
    </source>
</evidence>
<dbReference type="CDD" id="cd00075">
    <property type="entry name" value="HATPase"/>
    <property type="match status" value="1"/>
</dbReference>
<dbReference type="Pfam" id="PF08521">
    <property type="entry name" value="2CSK_N"/>
    <property type="match status" value="1"/>
</dbReference>
<accession>A0ABT4JSX1</accession>
<comment type="catalytic activity">
    <reaction evidence="1">
        <text>ATP + protein L-histidine = ADP + protein N-phospho-L-histidine.</text>
        <dbReference type="EC" id="2.7.13.3"/>
    </reaction>
</comment>
<comment type="caution">
    <text evidence="14">The sequence shown here is derived from an EMBL/GenBank/DDBJ whole genome shotgun (WGS) entry which is preliminary data.</text>
</comment>
<dbReference type="InterPro" id="IPR013727">
    <property type="entry name" value="2CSK_N"/>
</dbReference>
<dbReference type="Proteomes" id="UP001149719">
    <property type="component" value="Unassembled WGS sequence"/>
</dbReference>
<keyword evidence="6 11" id="KW-0812">Transmembrane</keyword>
<feature type="domain" description="HAMP" evidence="13">
    <location>
        <begin position="205"/>
        <end position="256"/>
    </location>
</feature>
<evidence type="ECO:0000256" key="3">
    <source>
        <dbReference type="ARBA" id="ARBA00012438"/>
    </source>
</evidence>
<evidence type="ECO:0000313" key="14">
    <source>
        <dbReference type="EMBL" id="MCZ2720704.1"/>
    </source>
</evidence>
<evidence type="ECO:0000256" key="4">
    <source>
        <dbReference type="ARBA" id="ARBA00022553"/>
    </source>
</evidence>
<name>A0ABT4JSX1_9GAMM</name>
<dbReference type="InterPro" id="IPR050428">
    <property type="entry name" value="TCS_sensor_his_kinase"/>
</dbReference>
<gene>
    <name evidence="14" type="ORF">O1D97_03345</name>
</gene>
<dbReference type="SMART" id="SM00387">
    <property type="entry name" value="HATPase_c"/>
    <property type="match status" value="1"/>
</dbReference>
<evidence type="ECO:0000259" key="13">
    <source>
        <dbReference type="PROSITE" id="PS50885"/>
    </source>
</evidence>
<evidence type="ECO:0000256" key="7">
    <source>
        <dbReference type="ARBA" id="ARBA00022777"/>
    </source>
</evidence>
<evidence type="ECO:0000256" key="5">
    <source>
        <dbReference type="ARBA" id="ARBA00022679"/>
    </source>
</evidence>
<keyword evidence="8 11" id="KW-1133">Transmembrane helix</keyword>
<dbReference type="Gene3D" id="6.10.340.10">
    <property type="match status" value="1"/>
</dbReference>
<dbReference type="InterPro" id="IPR003660">
    <property type="entry name" value="HAMP_dom"/>
</dbReference>
<sequence>MWQKLPSYQSLTEEEQQALKQAPSLRVRFIVAGIGIISIIAIIVINLVFNYSQRLADLSYDRLLRSALLQMDENVVLVRGKISIDIPWSVFSTLAQANDDRIFYRVDSSENGFITGYKELEGEPPKPSKLGEMQFYNQAFSGEEIRVAWLERGLTEPNTQGTIRILLAQTRLSREEMSSSITSRALQVVVLIVFVTIALITFGSHFVLRPLHRLEDVLESRQPGDLTPIMINTPKETHQLKVSINHFMARLQRNLEQLENYTAESAHQLRTPLSSLKALAENARDQTTPERQQEALEQIVQQSDKLSQTVTMLLNQAVVSHRLQTQGLVEIEMNGLVKQICMDLAVSALQQKIYLSFDSSAPAASILGDVFSLQQMFSNLIDNAIRYSRVHDDESSKSVDIHVFQTNGFVGVKVIDYGVGISDDDKTKVFDRFYRGQYEISGSGVGLAMVKDIADRHNAMLSITDTEPQGTTIEVLLPEYHEEEV</sequence>
<dbReference type="GO" id="GO:0016301">
    <property type="term" value="F:kinase activity"/>
    <property type="evidence" value="ECO:0007669"/>
    <property type="project" value="UniProtKB-KW"/>
</dbReference>
<dbReference type="RefSeq" id="WP_269122805.1">
    <property type="nucleotide sequence ID" value="NZ_JAPUBN010000010.1"/>
</dbReference>
<dbReference type="PROSITE" id="PS50109">
    <property type="entry name" value="HIS_KIN"/>
    <property type="match status" value="1"/>
</dbReference>
<evidence type="ECO:0000313" key="15">
    <source>
        <dbReference type="Proteomes" id="UP001149719"/>
    </source>
</evidence>
<dbReference type="Pfam" id="PF02518">
    <property type="entry name" value="HATPase_c"/>
    <property type="match status" value="1"/>
</dbReference>
<dbReference type="CDD" id="cd00082">
    <property type="entry name" value="HisKA"/>
    <property type="match status" value="1"/>
</dbReference>
<comment type="subcellular location">
    <subcellularLocation>
        <location evidence="2">Membrane</location>
    </subcellularLocation>
</comment>
<feature type="transmembrane region" description="Helical" evidence="11">
    <location>
        <begin position="185"/>
        <end position="208"/>
    </location>
</feature>
<dbReference type="Pfam" id="PF00512">
    <property type="entry name" value="HisKA"/>
    <property type="match status" value="1"/>
</dbReference>
<feature type="domain" description="Histidine kinase" evidence="12">
    <location>
        <begin position="264"/>
        <end position="481"/>
    </location>
</feature>
<evidence type="ECO:0000256" key="2">
    <source>
        <dbReference type="ARBA" id="ARBA00004370"/>
    </source>
</evidence>
<keyword evidence="9" id="KW-0902">Two-component regulatory system</keyword>
<dbReference type="InterPro" id="IPR003661">
    <property type="entry name" value="HisK_dim/P_dom"/>
</dbReference>
<dbReference type="PROSITE" id="PS50885">
    <property type="entry name" value="HAMP"/>
    <property type="match status" value="1"/>
</dbReference>
<feature type="transmembrane region" description="Helical" evidence="11">
    <location>
        <begin position="29"/>
        <end position="49"/>
    </location>
</feature>
<dbReference type="InterPro" id="IPR036890">
    <property type="entry name" value="HATPase_C_sf"/>
</dbReference>
<keyword evidence="15" id="KW-1185">Reference proteome</keyword>
<dbReference type="PANTHER" id="PTHR45436:SF1">
    <property type="entry name" value="SENSOR PROTEIN QSEC"/>
    <property type="match status" value="1"/>
</dbReference>
<reference evidence="14" key="1">
    <citation type="submission" date="2022-12" db="EMBL/GenBank/DDBJ databases">
        <title>Marinomonas 15G1-11 sp. nov, isolated from marine algae.</title>
        <authorList>
            <person name="Butt M."/>
            <person name="Choi D.G."/>
            <person name="Kim J.M."/>
            <person name="Lee J.K."/>
            <person name="Baek J.H."/>
            <person name="Jeon C.O."/>
        </authorList>
    </citation>
    <scope>NUCLEOTIDE SEQUENCE</scope>
    <source>
        <strain evidence="14">15G1-11</strain>
    </source>
</reference>
<dbReference type="Gene3D" id="3.30.565.10">
    <property type="entry name" value="Histidine kinase-like ATPase, C-terminal domain"/>
    <property type="match status" value="1"/>
</dbReference>
<evidence type="ECO:0000259" key="12">
    <source>
        <dbReference type="PROSITE" id="PS50109"/>
    </source>
</evidence>
<dbReference type="InterPro" id="IPR004358">
    <property type="entry name" value="Sig_transdc_His_kin-like_C"/>
</dbReference>
<dbReference type="PRINTS" id="PR00344">
    <property type="entry name" value="BCTRLSENSOR"/>
</dbReference>
<keyword evidence="5" id="KW-0808">Transferase</keyword>
<dbReference type="PANTHER" id="PTHR45436">
    <property type="entry name" value="SENSOR HISTIDINE KINASE YKOH"/>
    <property type="match status" value="1"/>
</dbReference>
<dbReference type="SMART" id="SM00388">
    <property type="entry name" value="HisKA"/>
    <property type="match status" value="1"/>
</dbReference>
<dbReference type="InterPro" id="IPR036097">
    <property type="entry name" value="HisK_dim/P_sf"/>
</dbReference>
<dbReference type="EMBL" id="JAPUBN010000010">
    <property type="protein sequence ID" value="MCZ2720704.1"/>
    <property type="molecule type" value="Genomic_DNA"/>
</dbReference>
<dbReference type="InterPro" id="IPR003594">
    <property type="entry name" value="HATPase_dom"/>
</dbReference>
<dbReference type="InterPro" id="IPR005467">
    <property type="entry name" value="His_kinase_dom"/>
</dbReference>
<proteinExistence type="predicted"/>